<name>A0A2A2L1N2_9BILA</name>
<feature type="disulfide bond" evidence="8">
    <location>
        <begin position="480"/>
        <end position="495"/>
    </location>
</feature>
<dbReference type="InterPro" id="IPR050685">
    <property type="entry name" value="LDLR"/>
</dbReference>
<feature type="disulfide bond" evidence="8">
    <location>
        <begin position="394"/>
        <end position="406"/>
    </location>
</feature>
<dbReference type="PROSITE" id="PS01209">
    <property type="entry name" value="LDLRA_1"/>
    <property type="match status" value="2"/>
</dbReference>
<dbReference type="InterPro" id="IPR023415">
    <property type="entry name" value="LDLR_class-A_CS"/>
</dbReference>
<keyword evidence="4" id="KW-0677">Repeat</keyword>
<dbReference type="SUPFAM" id="SSF57424">
    <property type="entry name" value="LDL receptor-like module"/>
    <property type="match status" value="8"/>
</dbReference>
<keyword evidence="6 9" id="KW-0472">Membrane</keyword>
<dbReference type="SMART" id="SM00192">
    <property type="entry name" value="LDLa"/>
    <property type="match status" value="8"/>
</dbReference>
<reference evidence="11 12" key="1">
    <citation type="journal article" date="2017" name="Curr. Biol.">
        <title>Genome architecture and evolution of a unichromosomal asexual nematode.</title>
        <authorList>
            <person name="Fradin H."/>
            <person name="Zegar C."/>
            <person name="Gutwein M."/>
            <person name="Lucas J."/>
            <person name="Kovtun M."/>
            <person name="Corcoran D."/>
            <person name="Baugh L.R."/>
            <person name="Kiontke K."/>
            <person name="Gunsalus K."/>
            <person name="Fitch D.H."/>
            <person name="Piano F."/>
        </authorList>
    </citation>
    <scope>NUCLEOTIDE SEQUENCE [LARGE SCALE GENOMIC DNA]</scope>
    <source>
        <strain evidence="11">PF1309</strain>
    </source>
</reference>
<dbReference type="InterPro" id="IPR002172">
    <property type="entry name" value="LDrepeatLR_classA_rpt"/>
</dbReference>
<keyword evidence="12" id="KW-1185">Reference proteome</keyword>
<feature type="disulfide bond" evidence="8">
    <location>
        <begin position="154"/>
        <end position="169"/>
    </location>
</feature>
<feature type="disulfide bond" evidence="8">
    <location>
        <begin position="135"/>
        <end position="147"/>
    </location>
</feature>
<feature type="chain" id="PRO_5013059170" description="EGF-like domain-containing protein" evidence="10">
    <location>
        <begin position="18"/>
        <end position="525"/>
    </location>
</feature>
<evidence type="ECO:0000256" key="5">
    <source>
        <dbReference type="ARBA" id="ARBA00022989"/>
    </source>
</evidence>
<feature type="disulfide bond" evidence="8">
    <location>
        <begin position="51"/>
        <end position="66"/>
    </location>
</feature>
<comment type="subcellular location">
    <subcellularLocation>
        <location evidence="2">Endomembrane system</location>
    </subcellularLocation>
    <subcellularLocation>
        <location evidence="1">Membrane</location>
        <topology evidence="1">Single-pass membrane protein</topology>
    </subcellularLocation>
</comment>
<evidence type="ECO:0000256" key="2">
    <source>
        <dbReference type="ARBA" id="ARBA00004308"/>
    </source>
</evidence>
<evidence type="ECO:0000313" key="11">
    <source>
        <dbReference type="EMBL" id="PAV80072.1"/>
    </source>
</evidence>
<dbReference type="EMBL" id="LIAE01007321">
    <property type="protein sequence ID" value="PAV80072.1"/>
    <property type="molecule type" value="Genomic_DNA"/>
</dbReference>
<feature type="transmembrane region" description="Helical" evidence="9">
    <location>
        <begin position="316"/>
        <end position="335"/>
    </location>
</feature>
<feature type="transmembrane region" description="Helical" evidence="9">
    <location>
        <begin position="290"/>
        <end position="309"/>
    </location>
</feature>
<dbReference type="AlphaFoldDB" id="A0A2A2L1N2"/>
<comment type="caution">
    <text evidence="11">The sequence shown here is derived from an EMBL/GenBank/DDBJ whole genome shotgun (WGS) entry which is preliminary data.</text>
</comment>
<dbReference type="PANTHER" id="PTHR24270">
    <property type="entry name" value="LOW-DENSITY LIPOPROTEIN RECEPTOR-RELATED"/>
    <property type="match status" value="1"/>
</dbReference>
<feature type="disulfide bond" evidence="8">
    <location>
        <begin position="413"/>
        <end position="428"/>
    </location>
</feature>
<evidence type="ECO:0000313" key="12">
    <source>
        <dbReference type="Proteomes" id="UP000218231"/>
    </source>
</evidence>
<dbReference type="Pfam" id="PF00057">
    <property type="entry name" value="Ldl_recept_a"/>
    <property type="match status" value="6"/>
</dbReference>
<dbReference type="Gene3D" id="4.10.400.10">
    <property type="entry name" value="Low-density Lipoprotein Receptor"/>
    <property type="match status" value="8"/>
</dbReference>
<keyword evidence="3 9" id="KW-0812">Transmembrane</keyword>
<accession>A0A2A2L1N2</accession>
<dbReference type="CDD" id="cd00112">
    <property type="entry name" value="LDLa"/>
    <property type="match status" value="7"/>
</dbReference>
<keyword evidence="5 9" id="KW-1133">Transmembrane helix</keyword>
<comment type="caution">
    <text evidence="8">Lacks conserved residue(s) required for the propagation of feature annotation.</text>
</comment>
<feature type="disulfide bond" evidence="8">
    <location>
        <begin position="213"/>
        <end position="228"/>
    </location>
</feature>
<dbReference type="Proteomes" id="UP000218231">
    <property type="component" value="Unassembled WGS sequence"/>
</dbReference>
<feature type="disulfide bond" evidence="8">
    <location>
        <begin position="401"/>
        <end position="419"/>
    </location>
</feature>
<sequence>MSISFYAFLASLVLVQSTPSVMPPVPSPCNTSLHLDCGRGRFRCIPLDWMCDNTPDCENGMDELGCHYLHDCPIGSMICRNGDCVAKKFKCDGEWDCQKGEDEKFCSQIIPGEKNDTSAEGKVDTEDDYTLAQKCESPRFLCSSGQCLTQDAVCDGYADCPEKEDELNCTRRKTTTGRTVKDAEDDEEMDIVCKADTVACANKYTCIPSRWICDEEQDCEDGSDEANCKGEVTHHQQHAINCSADDGSFRCDAVNGIHKCIFKNLTCNGVNDCPSGEDEAYFCQHQYSNVWIYLTLFVLIAISSVSIILLRKYFGFFKMSSQLIWLFCLIVISWISDQTSTLSASAYSISCNSTIHFDCKQGEFRCIPISWACDNVPDCDNDEDELGCRYNFDCPLGTMICSTGECIAGKFKCDEEIDCRMSDDEMYCPRVVKTFIREEISTQPTNLMIDEQPQDEELKCQPDEFECSDEKKCIPSGYVCDGTWDCSSGYDEKNCLEPADKASTGCFDALALLLNSVIVLAALVF</sequence>
<dbReference type="InterPro" id="IPR036055">
    <property type="entry name" value="LDL_receptor-like_sf"/>
</dbReference>
<gene>
    <name evidence="11" type="ORF">WR25_25893</name>
</gene>
<protein>
    <recommendedName>
        <fullName evidence="13">EGF-like domain-containing protein</fullName>
    </recommendedName>
</protein>
<keyword evidence="7 8" id="KW-1015">Disulfide bond</keyword>
<dbReference type="OrthoDB" id="5848498at2759"/>
<proteinExistence type="predicted"/>
<evidence type="ECO:0000256" key="7">
    <source>
        <dbReference type="ARBA" id="ARBA00023157"/>
    </source>
</evidence>
<dbReference type="GO" id="GO:0012505">
    <property type="term" value="C:endomembrane system"/>
    <property type="evidence" value="ECO:0007669"/>
    <property type="project" value="UniProtKB-SubCell"/>
</dbReference>
<feature type="disulfide bond" evidence="8">
    <location>
        <begin position="91"/>
        <end position="106"/>
    </location>
</feature>
<evidence type="ECO:0000256" key="6">
    <source>
        <dbReference type="ARBA" id="ARBA00023136"/>
    </source>
</evidence>
<feature type="disulfide bond" evidence="8">
    <location>
        <begin position="373"/>
        <end position="388"/>
    </location>
</feature>
<evidence type="ECO:0000256" key="10">
    <source>
        <dbReference type="SAM" id="SignalP"/>
    </source>
</evidence>
<evidence type="ECO:0000256" key="3">
    <source>
        <dbReference type="ARBA" id="ARBA00022692"/>
    </source>
</evidence>
<dbReference type="PRINTS" id="PR00261">
    <property type="entry name" value="LDLRECEPTOR"/>
</dbReference>
<evidence type="ECO:0000256" key="4">
    <source>
        <dbReference type="ARBA" id="ARBA00022737"/>
    </source>
</evidence>
<feature type="disulfide bond" evidence="8">
    <location>
        <begin position="79"/>
        <end position="97"/>
    </location>
</feature>
<dbReference type="GO" id="GO:0016192">
    <property type="term" value="P:vesicle-mediated transport"/>
    <property type="evidence" value="ECO:0007669"/>
    <property type="project" value="UniProtKB-ARBA"/>
</dbReference>
<evidence type="ECO:0008006" key="13">
    <source>
        <dbReference type="Google" id="ProtNLM"/>
    </source>
</evidence>
<dbReference type="PROSITE" id="PS50068">
    <property type="entry name" value="LDLRA_2"/>
    <property type="match status" value="8"/>
</dbReference>
<evidence type="ECO:0000256" key="1">
    <source>
        <dbReference type="ARBA" id="ARBA00004167"/>
    </source>
</evidence>
<keyword evidence="10" id="KW-0732">Signal</keyword>
<evidence type="ECO:0000256" key="8">
    <source>
        <dbReference type="PROSITE-ProRule" id="PRU00124"/>
    </source>
</evidence>
<feature type="disulfide bond" evidence="8">
    <location>
        <begin position="142"/>
        <end position="160"/>
    </location>
</feature>
<dbReference type="STRING" id="2018661.A0A2A2L1N2"/>
<feature type="disulfide bond" evidence="8">
    <location>
        <begin position="72"/>
        <end position="84"/>
    </location>
</feature>
<organism evidence="11 12">
    <name type="scientific">Diploscapter pachys</name>
    <dbReference type="NCBI Taxonomy" id="2018661"/>
    <lineage>
        <taxon>Eukaryota</taxon>
        <taxon>Metazoa</taxon>
        <taxon>Ecdysozoa</taxon>
        <taxon>Nematoda</taxon>
        <taxon>Chromadorea</taxon>
        <taxon>Rhabditida</taxon>
        <taxon>Rhabditina</taxon>
        <taxon>Rhabditomorpha</taxon>
        <taxon>Rhabditoidea</taxon>
        <taxon>Rhabditidae</taxon>
        <taxon>Diploscapter</taxon>
    </lineage>
</organism>
<evidence type="ECO:0000256" key="9">
    <source>
        <dbReference type="SAM" id="Phobius"/>
    </source>
</evidence>
<feature type="signal peptide" evidence="10">
    <location>
        <begin position="1"/>
        <end position="17"/>
    </location>
</feature>
<dbReference type="GO" id="GO:0005886">
    <property type="term" value="C:plasma membrane"/>
    <property type="evidence" value="ECO:0007669"/>
    <property type="project" value="TreeGrafter"/>
</dbReference>